<dbReference type="EMBL" id="JNHI01000020">
    <property type="protein sequence ID" value="KDS29319.1"/>
    <property type="molecule type" value="Genomic_DNA"/>
</dbReference>
<organism evidence="5 6">
    <name type="scientific">Phocaeicola vulgatus str. 3775 SL</name>
    <name type="common">B</name>
    <name type="synonym">iv</name>
    <dbReference type="NCBI Taxonomy" id="1339350"/>
    <lineage>
        <taxon>Bacteria</taxon>
        <taxon>Pseudomonadati</taxon>
        <taxon>Bacteroidota</taxon>
        <taxon>Bacteroidia</taxon>
        <taxon>Bacteroidales</taxon>
        <taxon>Bacteroidaceae</taxon>
        <taxon>Phocaeicola</taxon>
    </lineage>
</organism>
<dbReference type="Pfam" id="PF15979">
    <property type="entry name" value="Glyco_hydro_115"/>
    <property type="match status" value="1"/>
</dbReference>
<dbReference type="GeneID" id="5301000"/>
<accession>A0A078R121</accession>
<dbReference type="Gene3D" id="2.60.120.1620">
    <property type="match status" value="1"/>
</dbReference>
<dbReference type="Proteomes" id="UP000028134">
    <property type="component" value="Unassembled WGS sequence"/>
</dbReference>
<name>A0A078R121_PHOVU</name>
<dbReference type="PATRIC" id="fig|1339350.3.peg.2943"/>
<evidence type="ECO:0000256" key="3">
    <source>
        <dbReference type="SAM" id="SignalP"/>
    </source>
</evidence>
<sequence>MKLKKCVGIFLFSTLCLNVGAIDHKGITFDRLAPDRFTLMENGVANEILVDEQEDAGVMIAVRNLQNDFKRVSGRTAGLCYTPGVKRMIMVGTLKSRYIRELVKAKKIDASLLEGKNEKYLMTVVSAPLNGVNEALVIAGSDKRGTIYGIYELSEQIGVSPWYDWVDVPVMPRQNLSMMRGSYTAGEPAVKYRGIFLNDEAPCLTGWVKHTYGTNYGDHRFYARVFELILRLRGNFMWPAMWGWSFYADDPENSKTAHEMGIIMGTSHHEPMARNHQEWVRKRSEYGAWDYASNQQVIDRFFREGMERAADTEDLITIGMRGDGDTPMGGKEGEDDKYVPRDEENMRLMEKIFRNQRRIIKEVTGKAPEKRPQVWAIYKEVQRYYDMGLRVPDDVIMLLSDDNWGDVRRLPDAKERKHSGGWGMYYHVDYVGAPRNSKWLNVTPIQNMWEQLQLTYSYGVDKLWILNVGDLKPMEYPITLFMNMAWNPERYAAGNLLEHTRAFCAQQFGEEQADEAMRILNLYCKYNGRVTPEMLDKDTYHLASGEWRQVADEYVKLEAEALRQYLKLEAAYRDAYRQLILFPVQAMANLYEMYYAQAMNHKLYQENNPQANEWADKVEKAFRRDAELCREYNEEMSGGKWNGMMTQKHIGYTSWNDDFPADRLPEVYRIEQPEQAVGGYLFAGDKGVVSMEAEHYFASSAAPETAWTVIPHMGRTLSGVALMPYTQSAEGASLSYKMKIPQKVDTVNVYVIVKSTLPFLRREGHRYTVGFEGGEEQTVCFNAELNEHPDNVYRVLYPTVARRVVKTRVKLSLPDRADGTYTLVLKPVEPAIVFEKIVVDYGGYEDSYLFMDESPCRRNKLNGQ</sequence>
<evidence type="ECO:0000313" key="6">
    <source>
        <dbReference type="Proteomes" id="UP000028134"/>
    </source>
</evidence>
<dbReference type="InterPro" id="IPR041437">
    <property type="entry name" value="GH115_C"/>
</dbReference>
<dbReference type="AlphaFoldDB" id="A0A078R121"/>
<feature type="region of interest" description="Disordered" evidence="2">
    <location>
        <begin position="318"/>
        <end position="338"/>
    </location>
</feature>
<dbReference type="Gene3D" id="1.20.58.2150">
    <property type="match status" value="1"/>
</dbReference>
<dbReference type="PANTHER" id="PTHR37842:SF2">
    <property type="entry name" value="GYLCOSYL HYDROLASE 115 C-TERMINAL DOMAIN-CONTAINING PROTEIN"/>
    <property type="match status" value="1"/>
</dbReference>
<dbReference type="InterPro" id="IPR031924">
    <property type="entry name" value="GH115"/>
</dbReference>
<dbReference type="PANTHER" id="PTHR37842">
    <property type="match status" value="1"/>
</dbReference>
<evidence type="ECO:0000256" key="1">
    <source>
        <dbReference type="ARBA" id="ARBA00022801"/>
    </source>
</evidence>
<feature type="signal peptide" evidence="3">
    <location>
        <begin position="1"/>
        <end position="21"/>
    </location>
</feature>
<protein>
    <submittedName>
        <fullName evidence="5">Glycosyl hydrolase family protein</fullName>
    </submittedName>
</protein>
<proteinExistence type="predicted"/>
<dbReference type="SUPFAM" id="SSF55545">
    <property type="entry name" value="beta-N-acetylhexosaminidase-like domain"/>
    <property type="match status" value="1"/>
</dbReference>
<dbReference type="Pfam" id="PF17829">
    <property type="entry name" value="GH115_C"/>
    <property type="match status" value="1"/>
</dbReference>
<dbReference type="InterPro" id="IPR042301">
    <property type="entry name" value="GH115_sf"/>
</dbReference>
<dbReference type="Gene3D" id="3.30.379.10">
    <property type="entry name" value="Chitobiase/beta-hexosaminidase domain 2-like"/>
    <property type="match status" value="1"/>
</dbReference>
<evidence type="ECO:0000256" key="2">
    <source>
        <dbReference type="SAM" id="MobiDB-lite"/>
    </source>
</evidence>
<dbReference type="GO" id="GO:0016787">
    <property type="term" value="F:hydrolase activity"/>
    <property type="evidence" value="ECO:0007669"/>
    <property type="project" value="UniProtKB-KW"/>
</dbReference>
<feature type="chain" id="PRO_5001744464" evidence="3">
    <location>
        <begin position="22"/>
        <end position="864"/>
    </location>
</feature>
<dbReference type="RefSeq" id="WP_011964594.1">
    <property type="nucleotide sequence ID" value="NZ_JNHI01000020.1"/>
</dbReference>
<dbReference type="Gene3D" id="3.20.20.520">
    <property type="entry name" value="Glycosyl hydrolase family 115"/>
    <property type="match status" value="1"/>
</dbReference>
<dbReference type="InterPro" id="IPR029018">
    <property type="entry name" value="Hex-like_dom2"/>
</dbReference>
<gene>
    <name evidence="5" type="ORF">M097_3072</name>
</gene>
<keyword evidence="1 5" id="KW-0378">Hydrolase</keyword>
<keyword evidence="3" id="KW-0732">Signal</keyword>
<comment type="caution">
    <text evidence="5">The sequence shown here is derived from an EMBL/GenBank/DDBJ whole genome shotgun (WGS) entry which is preliminary data.</text>
</comment>
<evidence type="ECO:0000259" key="4">
    <source>
        <dbReference type="Pfam" id="PF17829"/>
    </source>
</evidence>
<feature type="domain" description="Gylcosyl hydrolase 115 C-terminal" evidence="4">
    <location>
        <begin position="682"/>
        <end position="850"/>
    </location>
</feature>
<reference evidence="5 6" key="1">
    <citation type="submission" date="2014-04" db="EMBL/GenBank/DDBJ databases">
        <authorList>
            <person name="Sears C."/>
            <person name="Carroll K."/>
            <person name="Sack B.R."/>
            <person name="Qadri F."/>
            <person name="Myers L.L."/>
            <person name="Chung G.-T."/>
            <person name="Escheverria P."/>
            <person name="Fraser C.M."/>
            <person name="Sadzewicz L."/>
            <person name="Shefchek K.A."/>
            <person name="Tallon L."/>
            <person name="Das S.P."/>
            <person name="Daugherty S."/>
            <person name="Mongodin E.F."/>
        </authorList>
    </citation>
    <scope>NUCLEOTIDE SEQUENCE [LARGE SCALE GENOMIC DNA]</scope>
    <source>
        <strain evidence="6">3775 SL(B) 10 (iv)</strain>
    </source>
</reference>
<evidence type="ECO:0000313" key="5">
    <source>
        <dbReference type="EMBL" id="KDS29319.1"/>
    </source>
</evidence>
<dbReference type="GO" id="GO:0005975">
    <property type="term" value="P:carbohydrate metabolic process"/>
    <property type="evidence" value="ECO:0007669"/>
    <property type="project" value="UniProtKB-ARBA"/>
</dbReference>